<keyword evidence="1" id="KW-0472">Membrane</keyword>
<dbReference type="RefSeq" id="WP_094414146.1">
    <property type="nucleotide sequence ID" value="NZ_NOXV01000248.1"/>
</dbReference>
<feature type="transmembrane region" description="Helical" evidence="1">
    <location>
        <begin position="147"/>
        <end position="170"/>
    </location>
</feature>
<organism evidence="2 3">
    <name type="scientific">Flavobacterium cyanobacteriorum</name>
    <dbReference type="NCBI Taxonomy" id="2022802"/>
    <lineage>
        <taxon>Bacteria</taxon>
        <taxon>Pseudomonadati</taxon>
        <taxon>Bacteroidota</taxon>
        <taxon>Flavobacteriia</taxon>
        <taxon>Flavobacteriales</taxon>
        <taxon>Flavobacteriaceae</taxon>
        <taxon>Flavobacterium</taxon>
    </lineage>
</organism>
<keyword evidence="1" id="KW-0812">Transmembrane</keyword>
<dbReference type="OrthoDB" id="1451945at2"/>
<name>A0A255ZB78_9FLAO</name>
<protein>
    <submittedName>
        <fullName evidence="2">Lysine transporter LysE</fullName>
    </submittedName>
</protein>
<feature type="transmembrane region" description="Helical" evidence="1">
    <location>
        <begin position="6"/>
        <end position="28"/>
    </location>
</feature>
<dbReference type="AlphaFoldDB" id="A0A255ZB78"/>
<comment type="caution">
    <text evidence="2">The sequence shown here is derived from an EMBL/GenBank/DDBJ whole genome shotgun (WGS) entry which is preliminary data.</text>
</comment>
<evidence type="ECO:0000313" key="3">
    <source>
        <dbReference type="Proteomes" id="UP000216605"/>
    </source>
</evidence>
<feature type="transmembrane region" description="Helical" evidence="1">
    <location>
        <begin position="40"/>
        <end position="62"/>
    </location>
</feature>
<feature type="transmembrane region" description="Helical" evidence="1">
    <location>
        <begin position="190"/>
        <end position="208"/>
    </location>
</feature>
<accession>A0A255ZB78</accession>
<dbReference type="EMBL" id="NOXV01000248">
    <property type="protein sequence ID" value="OYQ37860.1"/>
    <property type="molecule type" value="Genomic_DNA"/>
</dbReference>
<sequence length="211" mass="23317">MDITLPLLLGFGLSALGILLPGLINMTAAKISIRDGHQRAVVFALGAASVIFIQTYVAVSFAKFISSHPDIIELLEEVGLVIFLLLTVYFLFLVKKKIPKVEDEVVKLRSKTGNFFLGALLSSLNFFPIPYYVFVSVTLAKQGYFEFGNLFVLLFVTGATLGALAVFYLYIICFKKVGRGTIYFMENSHYFIGAVTGLVSILALIRILRNL</sequence>
<keyword evidence="1" id="KW-1133">Transmembrane helix</keyword>
<feature type="transmembrane region" description="Helical" evidence="1">
    <location>
        <begin position="115"/>
        <end position="135"/>
    </location>
</feature>
<gene>
    <name evidence="2" type="ORF">CHU92_07405</name>
</gene>
<proteinExistence type="predicted"/>
<reference evidence="2 3" key="1">
    <citation type="submission" date="2017-07" db="EMBL/GenBank/DDBJ databases">
        <title>Flavobacterium cyanobacteriorum sp. nov., isolated from cyanobacterial aggregates in a eutrophic lake.</title>
        <authorList>
            <person name="Cai H."/>
        </authorList>
    </citation>
    <scope>NUCLEOTIDE SEQUENCE [LARGE SCALE GENOMIC DNA]</scope>
    <source>
        <strain evidence="2 3">TH021</strain>
    </source>
</reference>
<dbReference type="Proteomes" id="UP000216605">
    <property type="component" value="Unassembled WGS sequence"/>
</dbReference>
<feature type="transmembrane region" description="Helical" evidence="1">
    <location>
        <begin position="74"/>
        <end position="94"/>
    </location>
</feature>
<evidence type="ECO:0000313" key="2">
    <source>
        <dbReference type="EMBL" id="OYQ37860.1"/>
    </source>
</evidence>
<evidence type="ECO:0000256" key="1">
    <source>
        <dbReference type="SAM" id="Phobius"/>
    </source>
</evidence>
<keyword evidence="3" id="KW-1185">Reference proteome</keyword>